<evidence type="ECO:0000313" key="2">
    <source>
        <dbReference type="Proteomes" id="UP001374535"/>
    </source>
</evidence>
<gene>
    <name evidence="1" type="ORF">V8G54_034046</name>
</gene>
<reference evidence="1 2" key="1">
    <citation type="journal article" date="2023" name="Life. Sci Alliance">
        <title>Evolutionary insights into 3D genome organization and epigenetic landscape of Vigna mungo.</title>
        <authorList>
            <person name="Junaid A."/>
            <person name="Singh B."/>
            <person name="Bhatia S."/>
        </authorList>
    </citation>
    <scope>NUCLEOTIDE SEQUENCE [LARGE SCALE GENOMIC DNA]</scope>
    <source>
        <strain evidence="1">Urdbean</strain>
    </source>
</reference>
<evidence type="ECO:0000313" key="1">
    <source>
        <dbReference type="EMBL" id="WVY94958.1"/>
    </source>
</evidence>
<sequence>MNDTVVRRENSRGGNVLTQGGEPFPGISFKGEEILCAVCANERRLAEPLVGFWWGMRDFGPNMGCLHYALHLQFPSATSFSAHYVYANNKKCIGPKHCLWLHPQFRPYTPVRVQSWKEKAWA</sequence>
<dbReference type="AlphaFoldDB" id="A0AAQ3MQ47"/>
<name>A0AAQ3MQ47_VIGMU</name>
<dbReference type="Proteomes" id="UP001374535">
    <property type="component" value="Chromosome 10"/>
</dbReference>
<proteinExistence type="predicted"/>
<dbReference type="EMBL" id="CP144691">
    <property type="protein sequence ID" value="WVY94958.1"/>
    <property type="molecule type" value="Genomic_DNA"/>
</dbReference>
<accession>A0AAQ3MQ47</accession>
<protein>
    <submittedName>
        <fullName evidence="1">Uncharacterized protein</fullName>
    </submittedName>
</protein>
<organism evidence="1 2">
    <name type="scientific">Vigna mungo</name>
    <name type="common">Black gram</name>
    <name type="synonym">Phaseolus mungo</name>
    <dbReference type="NCBI Taxonomy" id="3915"/>
    <lineage>
        <taxon>Eukaryota</taxon>
        <taxon>Viridiplantae</taxon>
        <taxon>Streptophyta</taxon>
        <taxon>Embryophyta</taxon>
        <taxon>Tracheophyta</taxon>
        <taxon>Spermatophyta</taxon>
        <taxon>Magnoliopsida</taxon>
        <taxon>eudicotyledons</taxon>
        <taxon>Gunneridae</taxon>
        <taxon>Pentapetalae</taxon>
        <taxon>rosids</taxon>
        <taxon>fabids</taxon>
        <taxon>Fabales</taxon>
        <taxon>Fabaceae</taxon>
        <taxon>Papilionoideae</taxon>
        <taxon>50 kb inversion clade</taxon>
        <taxon>NPAAA clade</taxon>
        <taxon>indigoferoid/millettioid clade</taxon>
        <taxon>Phaseoleae</taxon>
        <taxon>Vigna</taxon>
    </lineage>
</organism>
<keyword evidence="2" id="KW-1185">Reference proteome</keyword>